<evidence type="ECO:0008006" key="3">
    <source>
        <dbReference type="Google" id="ProtNLM"/>
    </source>
</evidence>
<dbReference type="Proteomes" id="UP000585272">
    <property type="component" value="Unassembled WGS sequence"/>
</dbReference>
<protein>
    <recommendedName>
        <fullName evidence="3">Universal stress protein</fullName>
    </recommendedName>
</protein>
<comment type="caution">
    <text evidence="1">The sequence shown here is derived from an EMBL/GenBank/DDBJ whole genome shotgun (WGS) entry which is preliminary data.</text>
</comment>
<dbReference type="AlphaFoldDB" id="A0A840IE01"/>
<keyword evidence="2" id="KW-1185">Reference proteome</keyword>
<dbReference type="EMBL" id="JACHNU010000002">
    <property type="protein sequence ID" value="MBB4662453.1"/>
    <property type="molecule type" value="Genomic_DNA"/>
</dbReference>
<organism evidence="1 2">
    <name type="scientific">Conexibacter arvalis</name>
    <dbReference type="NCBI Taxonomy" id="912552"/>
    <lineage>
        <taxon>Bacteria</taxon>
        <taxon>Bacillati</taxon>
        <taxon>Actinomycetota</taxon>
        <taxon>Thermoleophilia</taxon>
        <taxon>Solirubrobacterales</taxon>
        <taxon>Conexibacteraceae</taxon>
        <taxon>Conexibacter</taxon>
    </lineage>
</organism>
<gene>
    <name evidence="1" type="ORF">BDZ31_002039</name>
</gene>
<accession>A0A840IE01</accession>
<name>A0A840IE01_9ACTN</name>
<dbReference type="SUPFAM" id="SSF52402">
    <property type="entry name" value="Adenine nucleotide alpha hydrolases-like"/>
    <property type="match status" value="2"/>
</dbReference>
<reference evidence="1 2" key="1">
    <citation type="submission" date="2020-08" db="EMBL/GenBank/DDBJ databases">
        <title>Genomic Encyclopedia of Archaeal and Bacterial Type Strains, Phase II (KMG-II): from individual species to whole genera.</title>
        <authorList>
            <person name="Goeker M."/>
        </authorList>
    </citation>
    <scope>NUCLEOTIDE SEQUENCE [LARGE SCALE GENOMIC DNA]</scope>
    <source>
        <strain evidence="1 2">DSM 23288</strain>
    </source>
</reference>
<proteinExistence type="predicted"/>
<dbReference type="InterPro" id="IPR014729">
    <property type="entry name" value="Rossmann-like_a/b/a_fold"/>
</dbReference>
<evidence type="ECO:0000313" key="1">
    <source>
        <dbReference type="EMBL" id="MBB4662453.1"/>
    </source>
</evidence>
<sequence length="283" mass="31159">MARRVLVVANETHGGTNLVEAIRARHEAGDAEFIVIAPQNRPHSGYVIYDEAVRDAARCRVEATLSALREHGIEATSDVMDPDPYTATIDAVREYRVDEIIISTHPETRSGWLRHDLIERVQNATGLPVEHVVVDLAADRGPVTHTLIVANKTARGEPLFEELRRRAAESPHRFTVIVPQEGGHGHHTGQARERLHALLERLRRDGISASGGIGDPDAYAAVANALQFYRVDEVIISTLPRMRSRWMRSNLIDRVRKITAAPITHIEVDVGAEESAASGAKAA</sequence>
<evidence type="ECO:0000313" key="2">
    <source>
        <dbReference type="Proteomes" id="UP000585272"/>
    </source>
</evidence>
<dbReference type="Gene3D" id="3.40.50.620">
    <property type="entry name" value="HUPs"/>
    <property type="match status" value="2"/>
</dbReference>